<dbReference type="SUPFAM" id="SSF51120">
    <property type="entry name" value="beta-Roll"/>
    <property type="match status" value="1"/>
</dbReference>
<dbReference type="Proteomes" id="UP000531216">
    <property type="component" value="Unassembled WGS sequence"/>
</dbReference>
<keyword evidence="2" id="KW-1185">Reference proteome</keyword>
<evidence type="ECO:0000313" key="1">
    <source>
        <dbReference type="EMBL" id="MBB3938010.1"/>
    </source>
</evidence>
<evidence type="ECO:0000313" key="2">
    <source>
        <dbReference type="Proteomes" id="UP000531216"/>
    </source>
</evidence>
<dbReference type="EMBL" id="JACIDO010000015">
    <property type="protein sequence ID" value="MBB3938010.1"/>
    <property type="molecule type" value="Genomic_DNA"/>
</dbReference>
<reference evidence="1 2" key="1">
    <citation type="submission" date="2020-08" db="EMBL/GenBank/DDBJ databases">
        <title>Genomic Encyclopedia of Type Strains, Phase IV (KMG-IV): sequencing the most valuable type-strain genomes for metagenomic binning, comparative biology and taxonomic classification.</title>
        <authorList>
            <person name="Goeker M."/>
        </authorList>
    </citation>
    <scope>NUCLEOTIDE SEQUENCE [LARGE SCALE GENOMIC DNA]</scope>
    <source>
        <strain evidence="1 2">DSM 25024</strain>
    </source>
</reference>
<dbReference type="AlphaFoldDB" id="A0A7W6FWK2"/>
<name>A0A7W6FWK2_9HYPH</name>
<accession>A0A7W6FWK2</accession>
<proteinExistence type="predicted"/>
<dbReference type="RefSeq" id="WP_090966067.1">
    <property type="nucleotide sequence ID" value="NZ_FOOA01000024.1"/>
</dbReference>
<dbReference type="InterPro" id="IPR011049">
    <property type="entry name" value="Serralysin-like_metalloprot_C"/>
</dbReference>
<organism evidence="1 2">
    <name type="scientific">Aureimonas phyllosphaerae</name>
    <dbReference type="NCBI Taxonomy" id="1166078"/>
    <lineage>
        <taxon>Bacteria</taxon>
        <taxon>Pseudomonadati</taxon>
        <taxon>Pseudomonadota</taxon>
        <taxon>Alphaproteobacteria</taxon>
        <taxon>Hyphomicrobiales</taxon>
        <taxon>Aurantimonadaceae</taxon>
        <taxon>Aureimonas</taxon>
    </lineage>
</organism>
<dbReference type="OrthoDB" id="7903906at2"/>
<dbReference type="Gene3D" id="2.150.10.10">
    <property type="entry name" value="Serralysin-like metalloprotease, C-terminal"/>
    <property type="match status" value="1"/>
</dbReference>
<comment type="caution">
    <text evidence="1">The sequence shown here is derived from an EMBL/GenBank/DDBJ whole genome shotgun (WGS) entry which is preliminary data.</text>
</comment>
<gene>
    <name evidence="1" type="ORF">GGR05_004180</name>
</gene>
<sequence>MTVDLRQQEAVENLRLYGSGGAIDGTDNDLANLITDNAARNVIVGGLGKDSLYGKCNADTFVSAEAGTANKDRIWDFDINDRSQLDKTVFIGLEADNDGRVDVLTAGFLAEYAKAKLIYDDRTGNLSYDVDGAGGEAT</sequence>
<protein>
    <submittedName>
        <fullName evidence="1">Ca2+-binding RTX toxin-like protein</fullName>
    </submittedName>
</protein>